<sequence length="243" mass="27234">MASSDTRSTPSAPLNREQVERYLRQHPDLLRDALPDLLADHPDITYHTLAATLPERELGRNVVDFQAHSLKHLRQESEVLRVGLEEMMDTARANLWLQSCTHQAVLAVLRADSFTDLARIITDEVPTLLRTDMAMLSFEPGLPKNAAVVVQEVPRSFIDSRLGADERFALRPWIENEPMLYGSNAAGICSDALARLSFGEDLPEGLLVLGSRASENFYPEQGVELFGFFADVVEQCVRRCLCR</sequence>
<evidence type="ECO:0000313" key="2">
    <source>
        <dbReference type="Proteomes" id="UP000185678"/>
    </source>
</evidence>
<evidence type="ECO:0008006" key="3">
    <source>
        <dbReference type="Google" id="ProtNLM"/>
    </source>
</evidence>
<dbReference type="InterPro" id="IPR029016">
    <property type="entry name" value="GAF-like_dom_sf"/>
</dbReference>
<name>A0A1N7K0B9_9PROT</name>
<dbReference type="AlphaFoldDB" id="A0A1N7K0B9"/>
<dbReference type="Proteomes" id="UP000185678">
    <property type="component" value="Unassembled WGS sequence"/>
</dbReference>
<dbReference type="InterPro" id="IPR007435">
    <property type="entry name" value="DUF484"/>
</dbReference>
<dbReference type="Pfam" id="PF04340">
    <property type="entry name" value="DUF484"/>
    <property type="match status" value="1"/>
</dbReference>
<dbReference type="Gene3D" id="3.30.450.40">
    <property type="match status" value="1"/>
</dbReference>
<dbReference type="RefSeq" id="WP_076399391.1">
    <property type="nucleotide sequence ID" value="NZ_FTOA01000002.1"/>
</dbReference>
<evidence type="ECO:0000313" key="1">
    <source>
        <dbReference type="EMBL" id="SIS54894.1"/>
    </source>
</evidence>
<proteinExistence type="predicted"/>
<gene>
    <name evidence="1" type="ORF">SAMN05421779_102542</name>
</gene>
<dbReference type="OrthoDB" id="7200179at2"/>
<accession>A0A1N7K0B9</accession>
<dbReference type="EMBL" id="FTOA01000002">
    <property type="protein sequence ID" value="SIS54894.1"/>
    <property type="molecule type" value="Genomic_DNA"/>
</dbReference>
<reference evidence="1 2" key="1">
    <citation type="submission" date="2017-01" db="EMBL/GenBank/DDBJ databases">
        <authorList>
            <person name="Mah S.A."/>
            <person name="Swanson W.J."/>
            <person name="Moy G.W."/>
            <person name="Vacquier V.D."/>
        </authorList>
    </citation>
    <scope>NUCLEOTIDE SEQUENCE [LARGE SCALE GENOMIC DNA]</scope>
    <source>
        <strain evidence="1 2">DSM 11589</strain>
    </source>
</reference>
<dbReference type="STRING" id="80876.SAMN05421779_102542"/>
<organism evidence="1 2">
    <name type="scientific">Insolitispirillum peregrinum</name>
    <dbReference type="NCBI Taxonomy" id="80876"/>
    <lineage>
        <taxon>Bacteria</taxon>
        <taxon>Pseudomonadati</taxon>
        <taxon>Pseudomonadota</taxon>
        <taxon>Alphaproteobacteria</taxon>
        <taxon>Rhodospirillales</taxon>
        <taxon>Novispirillaceae</taxon>
        <taxon>Insolitispirillum</taxon>
    </lineage>
</organism>
<keyword evidence="2" id="KW-1185">Reference proteome</keyword>
<dbReference type="PANTHER" id="PTHR38765:SF1">
    <property type="entry name" value="DUF484 DOMAIN-CONTAINING PROTEIN"/>
    <property type="match status" value="1"/>
</dbReference>
<dbReference type="PANTHER" id="PTHR38765">
    <property type="entry name" value="DUF484 DOMAIN-CONTAINING PROTEIN"/>
    <property type="match status" value="1"/>
</dbReference>
<protein>
    <recommendedName>
        <fullName evidence="3">DUF484 domain-containing protein</fullName>
    </recommendedName>
</protein>